<proteinExistence type="predicted"/>
<protein>
    <submittedName>
        <fullName evidence="1">Uncharacterized protein</fullName>
    </submittedName>
</protein>
<comment type="caution">
    <text evidence="1">The sequence shown here is derived from an EMBL/GenBank/DDBJ whole genome shotgun (WGS) entry which is preliminary data.</text>
</comment>
<reference evidence="1 2" key="1">
    <citation type="journal article" date="2016" name="Nat. Commun.">
        <title>Thousands of microbial genomes shed light on interconnected biogeochemical processes in an aquifer system.</title>
        <authorList>
            <person name="Anantharaman K."/>
            <person name="Brown C.T."/>
            <person name="Hug L.A."/>
            <person name="Sharon I."/>
            <person name="Castelle C.J."/>
            <person name="Probst A.J."/>
            <person name="Thomas B.C."/>
            <person name="Singh A."/>
            <person name="Wilkins M.J."/>
            <person name="Karaoz U."/>
            <person name="Brodie E.L."/>
            <person name="Williams K.H."/>
            <person name="Hubbard S.S."/>
            <person name="Banfield J.F."/>
        </authorList>
    </citation>
    <scope>NUCLEOTIDE SEQUENCE [LARGE SCALE GENOMIC DNA]</scope>
</reference>
<evidence type="ECO:0000313" key="1">
    <source>
        <dbReference type="EMBL" id="OGK39830.1"/>
    </source>
</evidence>
<name>A0A1F7I8Z1_9BACT</name>
<dbReference type="Proteomes" id="UP000179024">
    <property type="component" value="Unassembled WGS sequence"/>
</dbReference>
<dbReference type="EMBL" id="MGAE01000012">
    <property type="protein sequence ID" value="OGK39830.1"/>
    <property type="molecule type" value="Genomic_DNA"/>
</dbReference>
<dbReference type="AlphaFoldDB" id="A0A1F7I8Z1"/>
<organism evidence="1 2">
    <name type="scientific">Candidatus Roizmanbacteria bacterium RIFCSPHIGHO2_12_FULL_44_10</name>
    <dbReference type="NCBI Taxonomy" id="1802054"/>
    <lineage>
        <taxon>Bacteria</taxon>
        <taxon>Candidatus Roizmaniibacteriota</taxon>
    </lineage>
</organism>
<sequence>MTEPRPIGIDPAELARPFPSTEVLTGKTEALVASLDSAMREGNLDPKLVRSLKSGAPRIHDDIILTYLGLKPATALVWYELDLHNEEFYAQGYLAQTYVKHFPTAAQGGTDIVIDLVPDDRADIASLWNQEAIEAVVASHPDVFIGEVDYTDPSFLAEELAYFQCNNTSPEEDLIFGLLLGFPRSAVEPFAEHCPQIIAICEVRQSKDTRFFNRESTRSPLGQIKYNENGARDRLTAFLEASEFRVDPALLNYISRMRPAEVPGFRFATTGPISEYEKQLTATWEASGVNAKLERLLVSHGV</sequence>
<evidence type="ECO:0000313" key="2">
    <source>
        <dbReference type="Proteomes" id="UP000179024"/>
    </source>
</evidence>
<accession>A0A1F7I8Z1</accession>
<gene>
    <name evidence="1" type="ORF">A3F34_02900</name>
</gene>